<feature type="compositionally biased region" description="Polar residues" evidence="10">
    <location>
        <begin position="703"/>
        <end position="714"/>
    </location>
</feature>
<keyword evidence="4" id="KW-1003">Cell membrane</keyword>
<organism evidence="12">
    <name type="scientific">Lepeophtheirus salmonis</name>
    <name type="common">Salmon louse</name>
    <name type="synonym">Caligus salmonis</name>
    <dbReference type="NCBI Taxonomy" id="72036"/>
    <lineage>
        <taxon>Eukaryota</taxon>
        <taxon>Metazoa</taxon>
        <taxon>Ecdysozoa</taxon>
        <taxon>Arthropoda</taxon>
        <taxon>Crustacea</taxon>
        <taxon>Multicrustacea</taxon>
        <taxon>Hexanauplia</taxon>
        <taxon>Copepoda</taxon>
        <taxon>Siphonostomatoida</taxon>
        <taxon>Caligidae</taxon>
        <taxon>Lepeophtheirus</taxon>
    </lineage>
</organism>
<evidence type="ECO:0000256" key="4">
    <source>
        <dbReference type="ARBA" id="ARBA00022475"/>
    </source>
</evidence>
<name>A0A0K2SXK0_LEPSM</name>
<dbReference type="PANTHER" id="PTHR14995">
    <property type="entry name" value="AMNIONLESS"/>
    <property type="match status" value="1"/>
</dbReference>
<evidence type="ECO:0000256" key="7">
    <source>
        <dbReference type="ARBA" id="ARBA00022927"/>
    </source>
</evidence>
<feature type="compositionally biased region" description="Polar residues" evidence="10">
    <location>
        <begin position="636"/>
        <end position="650"/>
    </location>
</feature>
<evidence type="ECO:0000256" key="10">
    <source>
        <dbReference type="SAM" id="MobiDB-lite"/>
    </source>
</evidence>
<keyword evidence="9 11" id="KW-0472">Membrane</keyword>
<proteinExistence type="predicted"/>
<keyword evidence="7" id="KW-0653">Protein transport</keyword>
<dbReference type="GO" id="GO:0030139">
    <property type="term" value="C:endocytic vesicle"/>
    <property type="evidence" value="ECO:0007669"/>
    <property type="project" value="TreeGrafter"/>
</dbReference>
<dbReference type="OrthoDB" id="10067964at2759"/>
<feature type="region of interest" description="Disordered" evidence="10">
    <location>
        <begin position="678"/>
        <end position="714"/>
    </location>
</feature>
<dbReference type="GO" id="GO:0006898">
    <property type="term" value="P:receptor-mediated endocytosis"/>
    <property type="evidence" value="ECO:0007669"/>
    <property type="project" value="TreeGrafter"/>
</dbReference>
<evidence type="ECO:0000256" key="1">
    <source>
        <dbReference type="ARBA" id="ARBA00004251"/>
    </source>
</evidence>
<dbReference type="GO" id="GO:0016324">
    <property type="term" value="C:apical plasma membrane"/>
    <property type="evidence" value="ECO:0007669"/>
    <property type="project" value="TreeGrafter"/>
</dbReference>
<keyword evidence="8 11" id="KW-1133">Transmembrane helix</keyword>
<evidence type="ECO:0000256" key="6">
    <source>
        <dbReference type="ARBA" id="ARBA00022729"/>
    </source>
</evidence>
<feature type="transmembrane region" description="Helical" evidence="11">
    <location>
        <begin position="341"/>
        <end position="361"/>
    </location>
</feature>
<dbReference type="PANTHER" id="PTHR14995:SF2">
    <property type="entry name" value="PROTEIN AMNIONLESS"/>
    <property type="match status" value="1"/>
</dbReference>
<feature type="region of interest" description="Disordered" evidence="10">
    <location>
        <begin position="606"/>
        <end position="659"/>
    </location>
</feature>
<dbReference type="InterPro" id="IPR026112">
    <property type="entry name" value="AMN"/>
</dbReference>
<evidence type="ECO:0000256" key="8">
    <source>
        <dbReference type="ARBA" id="ARBA00022989"/>
    </source>
</evidence>
<sequence>MVRERIPFYFLLVCTLLHFAICRKDHKIWLRNSFTPTWLNDLGPSCSQDNKIIISDYDIVQLDPRVLDYASEILLPKKEGVIEFKSNPSLFQCTGSASRTVETTRSPLSKWIDPSNWANLETVPHLEKIPCWYEKVFLNSPFKIEFPKKPISAGSIVIDNENFQTTSSFRYFVSHSPKLFFSNLPNNDSKISGSSICPEESGCECGNELFRKDVCNNIECQYNCGSGLKPKNHCCYNICGAIIHFSTYGSSQIKISTLDRIIRSIYFEKNGMVEYHISKVSKSEYEIVFINKNGSIAIAQSSAKRVESALKSNFQDTSKYYIWTNYSGLGSATASRVKKTFMGIFVFCIIVGLIYAAIRVYNKSNSSLKQDLGSYKDSATKQLNQLRERSRWGGGSGLLDSFTRFNNPDVELTVPGNEELEQSENASNLISISFKELTQKSGHEPSAPSSFENALYDSQINDVHASYEEKCEIKEGTLHEDKGIDNPAYIEVSLSNDEEKICDRIGIQNPSYLKGEKDENNIRDRLGIVNPSYEFDSNVTRDKLGNTLCIDNSMNDEIKDPIGIENPTHTEVPSEKDDDKIRDRLGIENPTYSEAFEDDNDKIRDRLGIDNPVYSKTNNNDEENIRDRLGIDNPAYTETNHNIDGINDNSGLDDEGSIQGNILQSKQPDVNYSIEVDIQEEHKTLSSDEEIATETESDKNDQIDNPFNNDKMSD</sequence>
<evidence type="ECO:0000256" key="11">
    <source>
        <dbReference type="SAM" id="Phobius"/>
    </source>
</evidence>
<dbReference type="Pfam" id="PF14828">
    <property type="entry name" value="Amnionless"/>
    <property type="match status" value="1"/>
</dbReference>
<feature type="transmembrane region" description="Helical" evidence="11">
    <location>
        <begin position="6"/>
        <end position="22"/>
    </location>
</feature>
<dbReference type="GO" id="GO:0015031">
    <property type="term" value="P:protein transport"/>
    <property type="evidence" value="ECO:0007669"/>
    <property type="project" value="UniProtKB-KW"/>
</dbReference>
<dbReference type="EMBL" id="HACA01000884">
    <property type="protein sequence ID" value="CDW18245.1"/>
    <property type="molecule type" value="Transcribed_RNA"/>
</dbReference>
<evidence type="ECO:0000256" key="2">
    <source>
        <dbReference type="ARBA" id="ARBA00021200"/>
    </source>
</evidence>
<evidence type="ECO:0000256" key="9">
    <source>
        <dbReference type="ARBA" id="ARBA00023136"/>
    </source>
</evidence>
<keyword evidence="6" id="KW-0732">Signal</keyword>
<evidence type="ECO:0000313" key="12">
    <source>
        <dbReference type="EMBL" id="CDW18245.1"/>
    </source>
</evidence>
<evidence type="ECO:0000256" key="3">
    <source>
        <dbReference type="ARBA" id="ARBA00022448"/>
    </source>
</evidence>
<evidence type="ECO:0000256" key="5">
    <source>
        <dbReference type="ARBA" id="ARBA00022692"/>
    </source>
</evidence>
<reference evidence="12" key="1">
    <citation type="submission" date="2014-05" db="EMBL/GenBank/DDBJ databases">
        <authorList>
            <person name="Chronopoulou M."/>
        </authorList>
    </citation>
    <scope>NUCLEOTIDE SEQUENCE</scope>
    <source>
        <tissue evidence="12">Whole organism</tissue>
    </source>
</reference>
<keyword evidence="3" id="KW-0813">Transport</keyword>
<comment type="subcellular location">
    <subcellularLocation>
        <location evidence="1">Cell membrane</location>
        <topology evidence="1">Single-pass type I membrane protein</topology>
    </subcellularLocation>
</comment>
<keyword evidence="5 11" id="KW-0812">Transmembrane</keyword>
<accession>A0A0K2SXK0</accession>
<dbReference type="AlphaFoldDB" id="A0A0K2SXK0"/>
<protein>
    <recommendedName>
        <fullName evidence="2">Protein amnionless</fullName>
    </recommendedName>
</protein>